<keyword evidence="1" id="KW-0175">Coiled coil</keyword>
<protein>
    <submittedName>
        <fullName evidence="2">Uncharacterized protein</fullName>
    </submittedName>
</protein>
<sequence>MRLRKVCAQAAFRESPHLGHAGGPVINLVRAGVSGDSEYGPFQGTLSFEAGLQVITGKNGYGKSLSVSAVAWCLGLEPMFGLQRNDPSIFPEGARSQFLLESGKPSKVIHSHAFVEMSFGNERAIVRRAITGGVPGRVEVEFPASGVRRTLIAGSMADSAGGFQAALFKWAGLPVADVMTPTGATASLYIENLAPLFFLEQREGWSELQNLQIVRYRQLEVGEAAIEYILGLNHRLTQRRVRQSAELGQRRVKDELAAWSDRVKQLAAEYGWDADIPTRGDVLEWARRYREFKLNDYFAQSFGWTFKAEHERLTSLAGQLQKRLNSTTELKASDAAAAEASSKVINLKHAIHEKQQQIETLRTQRSAQTEVLEATKARIQSAEDLTRLKRENIGVLDTAECPTCHSLISPEKFDLHEQAASTVGAYIAASRRDADALRSALNDAAVTLQKLTNEIREMEQTYASSIRFLKLMNDAGTPAAEGVAELAARILNTERELDRARSLANRLSDLQAELEQWCARVLSTDPAKNERSEIERENRVVSEFTSTFKSLLLDLGHSEAVHVIDDVHLDDRYVPMAGQRRLRSLGSASDQPRLILAYCWALLEVALKSGGNHPGFLLADEPLQQNPDHEHRESWCDFLAAQAQRQTGQVIILTSLKPDEIKKLRGKGVAITELREQHLLKLVDRE</sequence>
<organism evidence="2 3">
    <name type="scientific">Corallococcus sicarius</name>
    <dbReference type="NCBI Taxonomy" id="2316726"/>
    <lineage>
        <taxon>Bacteria</taxon>
        <taxon>Pseudomonadati</taxon>
        <taxon>Myxococcota</taxon>
        <taxon>Myxococcia</taxon>
        <taxon>Myxococcales</taxon>
        <taxon>Cystobacterineae</taxon>
        <taxon>Myxococcaceae</taxon>
        <taxon>Corallococcus</taxon>
    </lineage>
</organism>
<accession>A0A3A8NPU8</accession>
<dbReference type="SUPFAM" id="SSF52540">
    <property type="entry name" value="P-loop containing nucleoside triphosphate hydrolases"/>
    <property type="match status" value="1"/>
</dbReference>
<evidence type="ECO:0000256" key="1">
    <source>
        <dbReference type="SAM" id="Coils"/>
    </source>
</evidence>
<comment type="caution">
    <text evidence="2">The sequence shown here is derived from an EMBL/GenBank/DDBJ whole genome shotgun (WGS) entry which is preliminary data.</text>
</comment>
<feature type="coiled-coil region" evidence="1">
    <location>
        <begin position="434"/>
        <end position="520"/>
    </location>
</feature>
<evidence type="ECO:0000313" key="2">
    <source>
        <dbReference type="EMBL" id="RKH43175.1"/>
    </source>
</evidence>
<dbReference type="EMBL" id="RAWG01000071">
    <property type="protein sequence ID" value="RKH43175.1"/>
    <property type="molecule type" value="Genomic_DNA"/>
</dbReference>
<evidence type="ECO:0000313" key="3">
    <source>
        <dbReference type="Proteomes" id="UP000273405"/>
    </source>
</evidence>
<dbReference type="Gene3D" id="3.40.50.300">
    <property type="entry name" value="P-loop containing nucleotide triphosphate hydrolases"/>
    <property type="match status" value="2"/>
</dbReference>
<keyword evidence="3" id="KW-1185">Reference proteome</keyword>
<dbReference type="Proteomes" id="UP000273405">
    <property type="component" value="Unassembled WGS sequence"/>
</dbReference>
<gene>
    <name evidence="2" type="ORF">D7X12_13995</name>
</gene>
<proteinExistence type="predicted"/>
<dbReference type="AlphaFoldDB" id="A0A3A8NPU8"/>
<dbReference type="InterPro" id="IPR027417">
    <property type="entry name" value="P-loop_NTPase"/>
</dbReference>
<reference evidence="3" key="1">
    <citation type="submission" date="2018-09" db="EMBL/GenBank/DDBJ databases">
        <authorList>
            <person name="Livingstone P.G."/>
            <person name="Whitworth D.E."/>
        </authorList>
    </citation>
    <scope>NUCLEOTIDE SEQUENCE [LARGE SCALE GENOMIC DNA]</scope>
    <source>
        <strain evidence="3">CA040B</strain>
    </source>
</reference>
<name>A0A3A8NPU8_9BACT</name>